<protein>
    <submittedName>
        <fullName evidence="3">Putative proline rich protein 5 protein</fullName>
    </submittedName>
</protein>
<name>M7TV41_EUTLA</name>
<evidence type="ECO:0000313" key="3">
    <source>
        <dbReference type="EMBL" id="EMR70525.1"/>
    </source>
</evidence>
<keyword evidence="4" id="KW-1185">Reference proteome</keyword>
<feature type="compositionally biased region" description="Basic and acidic residues" evidence="1">
    <location>
        <begin position="1"/>
        <end position="11"/>
    </location>
</feature>
<dbReference type="Pfam" id="PF21959">
    <property type="entry name" value="DUF6923"/>
    <property type="match status" value="1"/>
</dbReference>
<sequence length="379" mass="40794">MAARFSADHYDPNSNWDGGDRHRDRQDALPLHNRHITILGCGNVDDHCNAVQCWPNGYRNRRNSNKLYNHDGCRDRVVRCDIHSPTIRSSPIIVQTPPGYTTTTTGYAGSLTTTTTVPPSGTVQGTVIVQTPLPTLNCDPSGYLIQGSTLIRVNITTGSQVIVKTPVWPGPGNVNAIGYNVADNFLYGALSQAPFNLIRIAANGDASSISPLNTTLAYNCGDVDDRSSFWATYNGGAWTQIDLVPGSANFGKLIAGGTATLPAGYTVYDWVYVPGGGDYLYALAQNSDKSKSIMVGFSRTTKTWMEMTNFNYVAGSNQWGALYASDDGYIFGSENNAGVIWRFPLPSKGGNATFITGCPKSSQNDGARCAKAAAPLFLY</sequence>
<feature type="region of interest" description="Disordered" evidence="1">
    <location>
        <begin position="1"/>
        <end position="22"/>
    </location>
</feature>
<dbReference type="KEGG" id="ela:UCREL1_2439"/>
<dbReference type="AlphaFoldDB" id="M7TV41"/>
<feature type="domain" description="DUF6923" evidence="2">
    <location>
        <begin position="148"/>
        <end position="370"/>
    </location>
</feature>
<dbReference type="Proteomes" id="UP000012174">
    <property type="component" value="Unassembled WGS sequence"/>
</dbReference>
<evidence type="ECO:0000313" key="4">
    <source>
        <dbReference type="Proteomes" id="UP000012174"/>
    </source>
</evidence>
<reference evidence="4" key="1">
    <citation type="journal article" date="2013" name="Genome Announc.">
        <title>Draft genome sequence of the grapevine dieback fungus Eutypa lata UCR-EL1.</title>
        <authorList>
            <person name="Blanco-Ulate B."/>
            <person name="Rolshausen P.E."/>
            <person name="Cantu D."/>
        </authorList>
    </citation>
    <scope>NUCLEOTIDE SEQUENCE [LARGE SCALE GENOMIC DNA]</scope>
    <source>
        <strain evidence="4">UCR-EL1</strain>
    </source>
</reference>
<proteinExistence type="predicted"/>
<organism evidence="3 4">
    <name type="scientific">Eutypa lata (strain UCR-EL1)</name>
    <name type="common">Grapevine dieback disease fungus</name>
    <name type="synonym">Eutypa armeniacae</name>
    <dbReference type="NCBI Taxonomy" id="1287681"/>
    <lineage>
        <taxon>Eukaryota</taxon>
        <taxon>Fungi</taxon>
        <taxon>Dikarya</taxon>
        <taxon>Ascomycota</taxon>
        <taxon>Pezizomycotina</taxon>
        <taxon>Sordariomycetes</taxon>
        <taxon>Xylariomycetidae</taxon>
        <taxon>Xylariales</taxon>
        <taxon>Diatrypaceae</taxon>
        <taxon>Eutypa</taxon>
    </lineage>
</organism>
<gene>
    <name evidence="3" type="ORF">UCREL1_2439</name>
</gene>
<dbReference type="InterPro" id="IPR054215">
    <property type="entry name" value="DUF6923"/>
</dbReference>
<dbReference type="eggNOG" id="ENOG502RX7D">
    <property type="taxonomic scope" value="Eukaryota"/>
</dbReference>
<dbReference type="OrthoDB" id="4405280at2759"/>
<dbReference type="OMA" id="NGEGWIK"/>
<dbReference type="EMBL" id="KB705849">
    <property type="protein sequence ID" value="EMR70525.1"/>
    <property type="molecule type" value="Genomic_DNA"/>
</dbReference>
<accession>M7TV41</accession>
<evidence type="ECO:0000259" key="2">
    <source>
        <dbReference type="Pfam" id="PF21959"/>
    </source>
</evidence>
<evidence type="ECO:0000256" key="1">
    <source>
        <dbReference type="SAM" id="MobiDB-lite"/>
    </source>
</evidence>
<dbReference type="HOGENOM" id="CLU_729640_0_0_1"/>